<feature type="compositionally biased region" description="Polar residues" evidence="1">
    <location>
        <begin position="285"/>
        <end position="297"/>
    </location>
</feature>
<dbReference type="AlphaFoldDB" id="A0A8K0AAB2"/>
<feature type="region of interest" description="Disordered" evidence="1">
    <location>
        <begin position="212"/>
        <end position="297"/>
    </location>
</feature>
<evidence type="ECO:0000313" key="4">
    <source>
        <dbReference type="Proteomes" id="UP000838412"/>
    </source>
</evidence>
<proteinExistence type="predicted"/>
<feature type="chain" id="PRO_5035424050" evidence="2">
    <location>
        <begin position="21"/>
        <end position="400"/>
    </location>
</feature>
<organism evidence="3 4">
    <name type="scientific">Branchiostoma lanceolatum</name>
    <name type="common">Common lancelet</name>
    <name type="synonym">Amphioxus lanceolatum</name>
    <dbReference type="NCBI Taxonomy" id="7740"/>
    <lineage>
        <taxon>Eukaryota</taxon>
        <taxon>Metazoa</taxon>
        <taxon>Chordata</taxon>
        <taxon>Cephalochordata</taxon>
        <taxon>Leptocardii</taxon>
        <taxon>Amphioxiformes</taxon>
        <taxon>Branchiostomatidae</taxon>
        <taxon>Branchiostoma</taxon>
    </lineage>
</organism>
<accession>A0A8K0AAB2</accession>
<feature type="signal peptide" evidence="2">
    <location>
        <begin position="1"/>
        <end position="20"/>
    </location>
</feature>
<gene>
    <name evidence="3" type="primary">Hypp4405</name>
    <name evidence="3" type="ORF">BLAG_LOCUS22921</name>
</gene>
<dbReference type="Proteomes" id="UP000838412">
    <property type="component" value="Chromosome 7"/>
</dbReference>
<feature type="region of interest" description="Disordered" evidence="1">
    <location>
        <begin position="115"/>
        <end position="135"/>
    </location>
</feature>
<keyword evidence="2" id="KW-0732">Signal</keyword>
<name>A0A8K0AAB2_BRALA</name>
<evidence type="ECO:0000256" key="2">
    <source>
        <dbReference type="SAM" id="SignalP"/>
    </source>
</evidence>
<dbReference type="OrthoDB" id="10039438at2759"/>
<feature type="compositionally biased region" description="Basic and acidic residues" evidence="1">
    <location>
        <begin position="390"/>
        <end position="400"/>
    </location>
</feature>
<evidence type="ECO:0000313" key="3">
    <source>
        <dbReference type="EMBL" id="CAH1270724.1"/>
    </source>
</evidence>
<evidence type="ECO:0000256" key="1">
    <source>
        <dbReference type="SAM" id="MobiDB-lite"/>
    </source>
</evidence>
<protein>
    <submittedName>
        <fullName evidence="3">Hypp4405 protein</fullName>
    </submittedName>
</protein>
<dbReference type="EMBL" id="OV696692">
    <property type="protein sequence ID" value="CAH1270724.1"/>
    <property type="molecule type" value="Genomic_DNA"/>
</dbReference>
<feature type="compositionally biased region" description="Polar residues" evidence="1">
    <location>
        <begin position="260"/>
        <end position="276"/>
    </location>
</feature>
<reference evidence="3" key="1">
    <citation type="submission" date="2022-01" db="EMBL/GenBank/DDBJ databases">
        <authorList>
            <person name="Braso-Vives M."/>
        </authorList>
    </citation>
    <scope>NUCLEOTIDE SEQUENCE</scope>
</reference>
<feature type="region of interest" description="Disordered" evidence="1">
    <location>
        <begin position="337"/>
        <end position="400"/>
    </location>
</feature>
<sequence length="400" mass="43995">MGWAFMLFPFLLSLFAPSIRKPSYSRFVSRWDAAWRPQRFGRDPSRVPRSDPYPYDDLQRWLERKQQQQSPPFGAGTFRDNHFDPGPDFSDSKTPATWGKERFLNDRFPTALARHKPSNQRYEKFPSPFSNLPNHRPVHGSNRPLGYGHQAADPYRKTFEALIDMVQNRLLTNLLQRLWSQHQGQAGNGASPPNSVVQPARFPSHDRQALYGNKLQTPPREFASWRGSSSRPNESAGKDKVKIKWSRPKVLLSKMAPSGGRQQHGSRGPSGTNLYSGYSGGTFGSRPSSAHSGGTSGKSLYSMLSEGTSGNGLYSGHSGGTSAKGLYSGHSGGTADNSLYSGRSGGSSGNSLHSRPSGGAPGNSLYPGYSGYKQPGNPESNAIYPLAFRKTREEGNRKMH</sequence>
<keyword evidence="4" id="KW-1185">Reference proteome</keyword>